<accession>A0A563VU75</accession>
<dbReference type="EMBL" id="CAACVJ010000224">
    <property type="protein sequence ID" value="VEP15000.1"/>
    <property type="molecule type" value="Genomic_DNA"/>
</dbReference>
<evidence type="ECO:0008006" key="3">
    <source>
        <dbReference type="Google" id="ProtNLM"/>
    </source>
</evidence>
<organism evidence="1 2">
    <name type="scientific">Hyella patelloides LEGE 07179</name>
    <dbReference type="NCBI Taxonomy" id="945734"/>
    <lineage>
        <taxon>Bacteria</taxon>
        <taxon>Bacillati</taxon>
        <taxon>Cyanobacteriota</taxon>
        <taxon>Cyanophyceae</taxon>
        <taxon>Pleurocapsales</taxon>
        <taxon>Hyellaceae</taxon>
        <taxon>Hyella</taxon>
    </lineage>
</organism>
<sequence>MNKQVAHPMVKLQRKVSSLIQSNIVKPEDNLSKIALLLGSDWKYWKNELIEFDFSLKDPIQELLLVEDWDED</sequence>
<protein>
    <recommendedName>
        <fullName evidence="3">DUF4327 domain-containing protein</fullName>
    </recommendedName>
</protein>
<proteinExistence type="predicted"/>
<keyword evidence="2" id="KW-1185">Reference proteome</keyword>
<name>A0A563VU75_9CYAN</name>
<dbReference type="OrthoDB" id="426492at2"/>
<evidence type="ECO:0000313" key="2">
    <source>
        <dbReference type="Proteomes" id="UP000320055"/>
    </source>
</evidence>
<reference evidence="1 2" key="1">
    <citation type="submission" date="2019-01" db="EMBL/GenBank/DDBJ databases">
        <authorList>
            <person name="Brito A."/>
        </authorList>
    </citation>
    <scope>NUCLEOTIDE SEQUENCE [LARGE SCALE GENOMIC DNA]</scope>
    <source>
        <strain evidence="1">1</strain>
    </source>
</reference>
<dbReference type="Proteomes" id="UP000320055">
    <property type="component" value="Unassembled WGS sequence"/>
</dbReference>
<dbReference type="RefSeq" id="WP_144865210.1">
    <property type="nucleotide sequence ID" value="NZ_LR213790.1"/>
</dbReference>
<gene>
    <name evidence="1" type="ORF">H1P_300022</name>
</gene>
<dbReference type="AlphaFoldDB" id="A0A563VU75"/>
<dbReference type="Pfam" id="PF14217">
    <property type="entry name" value="DUF4327"/>
    <property type="match status" value="1"/>
</dbReference>
<evidence type="ECO:0000313" key="1">
    <source>
        <dbReference type="EMBL" id="VEP15000.1"/>
    </source>
</evidence>
<dbReference type="InterPro" id="IPR025477">
    <property type="entry name" value="DUF4327"/>
</dbReference>